<dbReference type="Proteomes" id="UP001558652">
    <property type="component" value="Unassembled WGS sequence"/>
</dbReference>
<feature type="domain" description="tRNA intron endonuclease catalytic" evidence="5">
    <location>
        <begin position="594"/>
        <end position="682"/>
    </location>
</feature>
<feature type="region of interest" description="Disordered" evidence="4">
    <location>
        <begin position="162"/>
        <end position="457"/>
    </location>
</feature>
<dbReference type="AlphaFoldDB" id="A0ABD0Y4K0"/>
<evidence type="ECO:0000256" key="2">
    <source>
        <dbReference type="ARBA" id="ARBA00012573"/>
    </source>
</evidence>
<evidence type="ECO:0000256" key="4">
    <source>
        <dbReference type="SAM" id="MobiDB-lite"/>
    </source>
</evidence>
<dbReference type="NCBIfam" id="TIGR00324">
    <property type="entry name" value="endA"/>
    <property type="match status" value="1"/>
</dbReference>
<dbReference type="PANTHER" id="PTHR21227:SF0">
    <property type="entry name" value="TRNA-SPLICING ENDONUCLEASE SUBUNIT SEN2"/>
    <property type="match status" value="1"/>
</dbReference>
<sequence>MELKEAIKKKRQGYIKIPDRPPFPIIIHDVPEILINSDIWVVYAGQFNGCSVIISDPDDMVAIHTMGFFGKGSLSRSYPSFGKTKSGIVYLKESQWQRRKEWSEAILGKTKECPGTKSTKHLEKMEINETSDINTSRECFQLDSKDLNPNLRVQVYETIGGEKDMDGVSDEGSKKSDNINSKGDDDLISGKVDNNQGPDMNSSVEKMEESESQVKTGGEGIEVTEKLVSVISEAKEDTIVGDEGNKEEGNSADQSSGPASEWVDIDRDNRPKSSEHEMVVEATDKLAPEGSKIKEDAHTENKGGKEIGNNGDQSSTVPETIAINEESVPKFFEGEDAQGKKVVESEENSASQMSQIKEHTPAEDKKSKEDESSDDQSSLPVPETIVINEDSLPKPSEGEDRGEKDESQVIDIMDDRSADSQDVIYIPKRENERTTRSEKRKFEKGTTKDSTNQVKVPRLGNEEGGMLLLPCSRADVAINITLDRSISSIGNSNSLRSVNEMDIPSEEGIHILVLPDDIINNEDLGSKGQLKIDDIQVRLEKPNLVPVYENLQLTLEEAFFLTWALGCLEVADTMGNYMSPVTMWRVFKESKEDFVEKYVAYHYFRSKGWVVKPGLKFGGDFLLYKKGPPFYHASYIVVVDVMNSSFKRSTSEDNKRKFSWMYISSLNRLAESAKKEILMCQIKWPDVSDDEMKSPEVLKKFAVNESLFRRWLPSQERLGHIEQDNGSS</sequence>
<dbReference type="InterPro" id="IPR006677">
    <property type="entry name" value="tRNA_intron_Endonuc_cat-like"/>
</dbReference>
<gene>
    <name evidence="6" type="ORF">AAG570_003761</name>
</gene>
<feature type="compositionally biased region" description="Basic and acidic residues" evidence="4">
    <location>
        <begin position="427"/>
        <end position="447"/>
    </location>
</feature>
<comment type="catalytic activity">
    <reaction evidence="3">
        <text>pretRNA = a 3'-half-tRNA molecule with a 5'-OH end + a 5'-half-tRNA molecule with a 2',3'-cyclic phosphate end + an intron with a 2',3'-cyclic phosphate and a 5'-hydroxyl terminus.</text>
        <dbReference type="EC" id="4.6.1.16"/>
    </reaction>
</comment>
<feature type="compositionally biased region" description="Basic and acidic residues" evidence="4">
    <location>
        <begin position="233"/>
        <end position="249"/>
    </location>
</feature>
<dbReference type="PANTHER" id="PTHR21227">
    <property type="entry name" value="TRNA-SPLICING ENDONUCLEASE SUBUNIT SEN2"/>
    <property type="match status" value="1"/>
</dbReference>
<evidence type="ECO:0000259" key="5">
    <source>
        <dbReference type="Pfam" id="PF01974"/>
    </source>
</evidence>
<dbReference type="InterPro" id="IPR006676">
    <property type="entry name" value="tRNA_splic"/>
</dbReference>
<dbReference type="CDD" id="cd22363">
    <property type="entry name" value="tRNA-intron_lyase_C"/>
    <property type="match status" value="1"/>
</dbReference>
<accession>A0ABD0Y4K0</accession>
<feature type="compositionally biased region" description="Basic and acidic residues" evidence="4">
    <location>
        <begin position="396"/>
        <end position="419"/>
    </location>
</feature>
<dbReference type="Pfam" id="PF01974">
    <property type="entry name" value="tRNA_int_endo"/>
    <property type="match status" value="1"/>
</dbReference>
<dbReference type="EC" id="4.6.1.16" evidence="2"/>
<evidence type="ECO:0000313" key="6">
    <source>
        <dbReference type="EMBL" id="KAL1122356.1"/>
    </source>
</evidence>
<keyword evidence="7" id="KW-1185">Reference proteome</keyword>
<feature type="compositionally biased region" description="Basic and acidic residues" evidence="4">
    <location>
        <begin position="356"/>
        <end position="370"/>
    </location>
</feature>
<name>A0ABD0Y4K0_9HEMI</name>
<evidence type="ECO:0000256" key="1">
    <source>
        <dbReference type="ARBA" id="ARBA00008078"/>
    </source>
</evidence>
<comment type="caution">
    <text evidence="6">The sequence shown here is derived from an EMBL/GenBank/DDBJ whole genome shotgun (WGS) entry which is preliminary data.</text>
</comment>
<organism evidence="6 7">
    <name type="scientific">Ranatra chinensis</name>
    <dbReference type="NCBI Taxonomy" id="642074"/>
    <lineage>
        <taxon>Eukaryota</taxon>
        <taxon>Metazoa</taxon>
        <taxon>Ecdysozoa</taxon>
        <taxon>Arthropoda</taxon>
        <taxon>Hexapoda</taxon>
        <taxon>Insecta</taxon>
        <taxon>Pterygota</taxon>
        <taxon>Neoptera</taxon>
        <taxon>Paraneoptera</taxon>
        <taxon>Hemiptera</taxon>
        <taxon>Heteroptera</taxon>
        <taxon>Panheteroptera</taxon>
        <taxon>Nepomorpha</taxon>
        <taxon>Nepidae</taxon>
        <taxon>Ranatrinae</taxon>
        <taxon>Ranatra</taxon>
    </lineage>
</organism>
<reference evidence="6 7" key="1">
    <citation type="submission" date="2024-07" db="EMBL/GenBank/DDBJ databases">
        <title>Chromosome-level genome assembly of the water stick insect Ranatra chinensis (Heteroptera: Nepidae).</title>
        <authorList>
            <person name="Liu X."/>
        </authorList>
    </citation>
    <scope>NUCLEOTIDE SEQUENCE [LARGE SCALE GENOMIC DNA]</scope>
    <source>
        <strain evidence="6">Cailab_2021Rc</strain>
        <tissue evidence="6">Muscle</tissue>
    </source>
</reference>
<comment type="similarity">
    <text evidence="1">Belongs to the tRNA-intron endonuclease family.</text>
</comment>
<dbReference type="InterPro" id="IPR036167">
    <property type="entry name" value="tRNA_intron_Endo_cat-like_sf"/>
</dbReference>
<evidence type="ECO:0000256" key="3">
    <source>
        <dbReference type="ARBA" id="ARBA00034031"/>
    </source>
</evidence>
<feature type="compositionally biased region" description="Basic and acidic residues" evidence="4">
    <location>
        <begin position="162"/>
        <end position="185"/>
    </location>
</feature>
<feature type="compositionally biased region" description="Basic and acidic residues" evidence="4">
    <location>
        <begin position="264"/>
        <end position="305"/>
    </location>
</feature>
<dbReference type="SUPFAM" id="SSF53032">
    <property type="entry name" value="tRNA-intron endonuclease catalytic domain-like"/>
    <property type="match status" value="1"/>
</dbReference>
<dbReference type="GO" id="GO:0000213">
    <property type="term" value="F:tRNA-intron lyase activity"/>
    <property type="evidence" value="ECO:0007669"/>
    <property type="project" value="UniProtKB-EC"/>
</dbReference>
<evidence type="ECO:0000313" key="7">
    <source>
        <dbReference type="Proteomes" id="UP001558652"/>
    </source>
</evidence>
<protein>
    <recommendedName>
        <fullName evidence="2">tRNA-intron lyase</fullName>
        <ecNumber evidence="2">4.6.1.16</ecNumber>
    </recommendedName>
</protein>
<dbReference type="GO" id="GO:0005634">
    <property type="term" value="C:nucleus"/>
    <property type="evidence" value="ECO:0007669"/>
    <property type="project" value="UniProtKB-ARBA"/>
</dbReference>
<dbReference type="EMBL" id="JBFDAA010000014">
    <property type="protein sequence ID" value="KAL1122356.1"/>
    <property type="molecule type" value="Genomic_DNA"/>
</dbReference>
<feature type="compositionally biased region" description="Polar residues" evidence="4">
    <location>
        <begin position="192"/>
        <end position="204"/>
    </location>
</feature>
<proteinExistence type="inferred from homology"/>
<dbReference type="Gene3D" id="3.40.1350.10">
    <property type="match status" value="1"/>
</dbReference>
<dbReference type="InterPro" id="IPR011856">
    <property type="entry name" value="tRNA_endonuc-like_dom_sf"/>
</dbReference>